<evidence type="ECO:0000313" key="5">
    <source>
        <dbReference type="Proteomes" id="UP000076079"/>
    </source>
</evidence>
<dbReference type="PROSITE" id="PS50297">
    <property type="entry name" value="ANK_REP_REGION"/>
    <property type="match status" value="1"/>
</dbReference>
<keyword evidence="5" id="KW-1185">Reference proteome</keyword>
<dbReference type="STRING" id="1855912.LuPra_05361"/>
<dbReference type="Gene3D" id="1.25.40.20">
    <property type="entry name" value="Ankyrin repeat-containing domain"/>
    <property type="match status" value="3"/>
</dbReference>
<feature type="repeat" description="ANK" evidence="3">
    <location>
        <begin position="197"/>
        <end position="230"/>
    </location>
</feature>
<evidence type="ECO:0000256" key="1">
    <source>
        <dbReference type="ARBA" id="ARBA00022737"/>
    </source>
</evidence>
<evidence type="ECO:0000256" key="3">
    <source>
        <dbReference type="PROSITE-ProRule" id="PRU00023"/>
    </source>
</evidence>
<gene>
    <name evidence="4" type="ORF">LuPra_05361</name>
</gene>
<dbReference type="Pfam" id="PF12796">
    <property type="entry name" value="Ank_2"/>
    <property type="match status" value="1"/>
</dbReference>
<dbReference type="InterPro" id="IPR036770">
    <property type="entry name" value="Ankyrin_rpt-contain_sf"/>
</dbReference>
<evidence type="ECO:0000256" key="2">
    <source>
        <dbReference type="ARBA" id="ARBA00023043"/>
    </source>
</evidence>
<organism evidence="4 5">
    <name type="scientific">Luteitalea pratensis</name>
    <dbReference type="NCBI Taxonomy" id="1855912"/>
    <lineage>
        <taxon>Bacteria</taxon>
        <taxon>Pseudomonadati</taxon>
        <taxon>Acidobacteriota</taxon>
        <taxon>Vicinamibacteria</taxon>
        <taxon>Vicinamibacterales</taxon>
        <taxon>Vicinamibacteraceae</taxon>
        <taxon>Luteitalea</taxon>
    </lineage>
</organism>
<feature type="repeat" description="ANK" evidence="3">
    <location>
        <begin position="344"/>
        <end position="376"/>
    </location>
</feature>
<dbReference type="SMART" id="SM00248">
    <property type="entry name" value="ANK"/>
    <property type="match status" value="6"/>
</dbReference>
<accession>A0A143PWB4</accession>
<dbReference type="InterPro" id="IPR002110">
    <property type="entry name" value="Ankyrin_rpt"/>
</dbReference>
<dbReference type="PANTHER" id="PTHR24126">
    <property type="entry name" value="ANKYRIN REPEAT, PH AND SEC7 DOMAIN CONTAINING PROTEIN SECG-RELATED"/>
    <property type="match status" value="1"/>
</dbReference>
<dbReference type="Pfam" id="PF13637">
    <property type="entry name" value="Ank_4"/>
    <property type="match status" value="1"/>
</dbReference>
<dbReference type="AlphaFoldDB" id="A0A143PWB4"/>
<dbReference type="EMBL" id="CP015136">
    <property type="protein sequence ID" value="AMY12089.1"/>
    <property type="molecule type" value="Genomic_DNA"/>
</dbReference>
<dbReference type="PANTHER" id="PTHR24126:SF14">
    <property type="entry name" value="ANK_REP_REGION DOMAIN-CONTAINING PROTEIN"/>
    <property type="match status" value="1"/>
</dbReference>
<protein>
    <submittedName>
        <fullName evidence="4">Ankyrin repeat protein</fullName>
    </submittedName>
</protein>
<sequence length="442" mass="46285">MAGGLEEAEKIRQAHPDVVNATIHAAAVFGDDSAVAACLAADPASAAVRGGPRGWDPLTYLCFSRYLRIDRARSGAFVRAATRLLDAGASASTGFYEKAHSPNPEFESVLYGAAGVAHDAALTRLLLERGADPNDGEVTYHAPEGWDPDVIAALVESGRLNGASLATMLLRKHDWHDEPGVRYLLAHGADPNGQTVWGLTPLQQAVRRDNAATIVEALLAHGADPTRRMQPRAAHGRDDVDALAVAAWRSRADLLALFEYAGAPIPADGVPGFLVACARGDEAAARALLAANPDVSPACRVSGGEWLALAAGNGNVAALRCLLAIGVPIGAIWAEGDGYFGISPATTALHVAAWRAQHDAVRYLLGQAAPVHATDGAGFTPLQLAVRACTISYWRERRQPTSIAALLDAGAIASRVVVPTGYDEADRLLIDARGPSAPNAER</sequence>
<keyword evidence="2 3" id="KW-0040">ANK repeat</keyword>
<dbReference type="KEGG" id="abac:LuPra_05361"/>
<proteinExistence type="predicted"/>
<dbReference type="SUPFAM" id="SSF48403">
    <property type="entry name" value="Ankyrin repeat"/>
    <property type="match status" value="2"/>
</dbReference>
<keyword evidence="1" id="KW-0677">Repeat</keyword>
<reference evidence="5" key="2">
    <citation type="submission" date="2016-04" db="EMBL/GenBank/DDBJ databases">
        <title>First Complete Genome Sequence of a Subdivision 6 Acidobacterium.</title>
        <authorList>
            <person name="Huang S."/>
            <person name="Vieira S."/>
            <person name="Bunk B."/>
            <person name="Riedel T."/>
            <person name="Sproeer C."/>
            <person name="Overmann J."/>
        </authorList>
    </citation>
    <scope>NUCLEOTIDE SEQUENCE [LARGE SCALE GENOMIC DNA]</scope>
    <source>
        <strain evidence="5">DSM 100886 HEG_-6_39</strain>
    </source>
</reference>
<dbReference type="PROSITE" id="PS50088">
    <property type="entry name" value="ANK_REPEAT"/>
    <property type="match status" value="2"/>
</dbReference>
<name>A0A143PWB4_LUTPR</name>
<dbReference type="Proteomes" id="UP000076079">
    <property type="component" value="Chromosome"/>
</dbReference>
<evidence type="ECO:0000313" key="4">
    <source>
        <dbReference type="EMBL" id="AMY12089.1"/>
    </source>
</evidence>
<reference evidence="4 5" key="1">
    <citation type="journal article" date="2016" name="Genome Announc.">
        <title>First Complete Genome Sequence of a Subdivision 6 Acidobacterium Strain.</title>
        <authorList>
            <person name="Huang S."/>
            <person name="Vieira S."/>
            <person name="Bunk B."/>
            <person name="Riedel T."/>
            <person name="Sproer C."/>
            <person name="Overmann J."/>
        </authorList>
    </citation>
    <scope>NUCLEOTIDE SEQUENCE [LARGE SCALE GENOMIC DNA]</scope>
    <source>
        <strain evidence="5">DSM 100886 HEG_-6_39</strain>
    </source>
</reference>